<keyword evidence="2" id="KW-1185">Reference proteome</keyword>
<proteinExistence type="predicted"/>
<sequence>MISFDFLFHQLDLTYGDPDVPDYYCPPDTLFDPVHFTEYPLNPNYKPWTLEDLLSYTRPDATKDSYHLVCNIKDITVYTLIFNKKCKNYSAYLVPMEPPLTSKPTTSALPFSVTTRQSSHFLRVLYLTLTGLIDSALPSAGLWAVAGKALFYLIKLGSIIWCAMPVPNSAPLLSEGAAHFKAPGGNQTRSSHQAGLAGGKDLPTPGFLLFEANPGAGIIPVLVTAEGPVLGPRSYTQALVDLAEPGQANFIYPVNPNQAHPPLSNLGSLIGDPFFNQVPWPQESLASQPKNGDQIGKTPITPEANPARTNGQPSQDRPPKSQTTVPENPKNDHEAAN</sequence>
<evidence type="ECO:0000313" key="1">
    <source>
        <dbReference type="EMBL" id="KAJ9084041.1"/>
    </source>
</evidence>
<comment type="caution">
    <text evidence="1">The sequence shown here is derived from an EMBL/GenBank/DDBJ whole genome shotgun (WGS) entry which is preliminary data.</text>
</comment>
<reference evidence="1" key="1">
    <citation type="submission" date="2022-04" db="EMBL/GenBank/DDBJ databases">
        <title>Genome of the entomopathogenic fungus Entomophthora muscae.</title>
        <authorList>
            <person name="Elya C."/>
            <person name="Lovett B.R."/>
            <person name="Lee E."/>
            <person name="Macias A.M."/>
            <person name="Hajek A.E."/>
            <person name="De Bivort B.L."/>
            <person name="Kasson M.T."/>
            <person name="De Fine Licht H.H."/>
            <person name="Stajich J.E."/>
        </authorList>
    </citation>
    <scope>NUCLEOTIDE SEQUENCE</scope>
    <source>
        <strain evidence="1">Berkeley</strain>
    </source>
</reference>
<gene>
    <name evidence="1" type="ORF">DSO57_1028245</name>
</gene>
<dbReference type="Proteomes" id="UP001165960">
    <property type="component" value="Unassembled WGS sequence"/>
</dbReference>
<name>A0ACC2UBU8_9FUNG</name>
<organism evidence="1 2">
    <name type="scientific">Entomophthora muscae</name>
    <dbReference type="NCBI Taxonomy" id="34485"/>
    <lineage>
        <taxon>Eukaryota</taxon>
        <taxon>Fungi</taxon>
        <taxon>Fungi incertae sedis</taxon>
        <taxon>Zoopagomycota</taxon>
        <taxon>Entomophthoromycotina</taxon>
        <taxon>Entomophthoromycetes</taxon>
        <taxon>Entomophthorales</taxon>
        <taxon>Entomophthoraceae</taxon>
        <taxon>Entomophthora</taxon>
    </lineage>
</organism>
<dbReference type="EMBL" id="QTSX02000888">
    <property type="protein sequence ID" value="KAJ9084041.1"/>
    <property type="molecule type" value="Genomic_DNA"/>
</dbReference>
<evidence type="ECO:0000313" key="2">
    <source>
        <dbReference type="Proteomes" id="UP001165960"/>
    </source>
</evidence>
<accession>A0ACC2UBU8</accession>
<protein>
    <submittedName>
        <fullName evidence="1">Uncharacterized protein</fullName>
    </submittedName>
</protein>